<proteinExistence type="inferred from homology"/>
<evidence type="ECO:0000256" key="2">
    <source>
        <dbReference type="ARBA" id="ARBA00010271"/>
    </source>
</evidence>
<keyword evidence="9" id="KW-1185">Reference proteome</keyword>
<dbReference type="Gramene" id="Pp3c3_21190V3.1">
    <property type="protein sequence ID" value="PAC:32944331.CDS.1"/>
    <property type="gene ID" value="Pp3c3_21190"/>
</dbReference>
<dbReference type="OrthoDB" id="1924787at2759"/>
<evidence type="ECO:0000256" key="3">
    <source>
        <dbReference type="ARBA" id="ARBA00022968"/>
    </source>
</evidence>
<keyword evidence="4" id="KW-0333">Golgi apparatus</keyword>
<dbReference type="GeneID" id="112279324"/>
<dbReference type="AlphaFoldDB" id="A0A2K1KVE0"/>
<evidence type="ECO:0000313" key="7">
    <source>
        <dbReference type="EMBL" id="PNR57753.1"/>
    </source>
</evidence>
<dbReference type="PANTHER" id="PTHR11062:SF58">
    <property type="entry name" value="XYLOGLUCAN GALACTOSYLTRANSFERASE GT19-RELATED"/>
    <property type="match status" value="1"/>
</dbReference>
<keyword evidence="3" id="KW-0735">Signal-anchor</keyword>
<dbReference type="RefSeq" id="XP_024369432.1">
    <property type="nucleotide sequence ID" value="XM_024513664.2"/>
</dbReference>
<feature type="region of interest" description="Disordered" evidence="5">
    <location>
        <begin position="76"/>
        <end position="137"/>
    </location>
</feature>
<dbReference type="InterPro" id="IPR004263">
    <property type="entry name" value="Exostosin"/>
</dbReference>
<evidence type="ECO:0000256" key="4">
    <source>
        <dbReference type="ARBA" id="ARBA00023034"/>
    </source>
</evidence>
<dbReference type="Pfam" id="PF03016">
    <property type="entry name" value="Exostosin_GT47"/>
    <property type="match status" value="1"/>
</dbReference>
<dbReference type="Gramene" id="Pp3c3_21190V3.3">
    <property type="protein sequence ID" value="PAC:32944333.CDS.1"/>
    <property type="gene ID" value="Pp3c3_21190"/>
</dbReference>
<comment type="similarity">
    <text evidence="2">Belongs to the glycosyltransferase 47 family.</text>
</comment>
<dbReference type="EMBL" id="ABEU02000003">
    <property type="protein sequence ID" value="PNR57753.1"/>
    <property type="molecule type" value="Genomic_DNA"/>
</dbReference>
<organism evidence="7">
    <name type="scientific">Physcomitrium patens</name>
    <name type="common">Spreading-leaved earth moss</name>
    <name type="synonym">Physcomitrella patens</name>
    <dbReference type="NCBI Taxonomy" id="3218"/>
    <lineage>
        <taxon>Eukaryota</taxon>
        <taxon>Viridiplantae</taxon>
        <taxon>Streptophyta</taxon>
        <taxon>Embryophyta</taxon>
        <taxon>Bryophyta</taxon>
        <taxon>Bryophytina</taxon>
        <taxon>Bryopsida</taxon>
        <taxon>Funariidae</taxon>
        <taxon>Funariales</taxon>
        <taxon>Funariaceae</taxon>
        <taxon>Physcomitrium</taxon>
    </lineage>
</organism>
<evidence type="ECO:0000313" key="9">
    <source>
        <dbReference type="Proteomes" id="UP000006727"/>
    </source>
</evidence>
<dbReference type="STRING" id="3218.A0A2K1KVE0"/>
<reference evidence="8" key="3">
    <citation type="submission" date="2020-12" db="UniProtKB">
        <authorList>
            <consortium name="EnsemblPlants"/>
        </authorList>
    </citation>
    <scope>IDENTIFICATION</scope>
</reference>
<dbReference type="EnsemblPlants" id="Pp3c3_21190V3.3">
    <property type="protein sequence ID" value="PAC:32944333.CDS.1"/>
    <property type="gene ID" value="Pp3c3_21190"/>
</dbReference>
<accession>A0A2K1KVE0</accession>
<dbReference type="Proteomes" id="UP000006727">
    <property type="component" value="Chromosome 3"/>
</dbReference>
<dbReference type="KEGG" id="ppp:112279324"/>
<dbReference type="RefSeq" id="XP_024369433.1">
    <property type="nucleotide sequence ID" value="XM_024513665.2"/>
</dbReference>
<evidence type="ECO:0000313" key="8">
    <source>
        <dbReference type="EnsemblPlants" id="PAC:32944331.CDS.1"/>
    </source>
</evidence>
<dbReference type="GO" id="GO:0000139">
    <property type="term" value="C:Golgi membrane"/>
    <property type="evidence" value="ECO:0007669"/>
    <property type="project" value="UniProtKB-SubCell"/>
</dbReference>
<dbReference type="GO" id="GO:0016757">
    <property type="term" value="F:glycosyltransferase activity"/>
    <property type="evidence" value="ECO:0007669"/>
    <property type="project" value="InterPro"/>
</dbReference>
<name>A0A2K1KVE0_PHYPA</name>
<evidence type="ECO:0000259" key="6">
    <source>
        <dbReference type="Pfam" id="PF03016"/>
    </source>
</evidence>
<keyword evidence="3" id="KW-0812">Transmembrane</keyword>
<dbReference type="EnsemblPlants" id="Pp3c3_21190V3.1">
    <property type="protein sequence ID" value="PAC:32944331.CDS.1"/>
    <property type="gene ID" value="Pp3c3_21190"/>
</dbReference>
<reference evidence="7 9" key="1">
    <citation type="journal article" date="2008" name="Science">
        <title>The Physcomitrella genome reveals evolutionary insights into the conquest of land by plants.</title>
        <authorList>
            <person name="Rensing S."/>
            <person name="Lang D."/>
            <person name="Zimmer A."/>
            <person name="Terry A."/>
            <person name="Salamov A."/>
            <person name="Shapiro H."/>
            <person name="Nishiyama T."/>
            <person name="Perroud P.-F."/>
            <person name="Lindquist E."/>
            <person name="Kamisugi Y."/>
            <person name="Tanahashi T."/>
            <person name="Sakakibara K."/>
            <person name="Fujita T."/>
            <person name="Oishi K."/>
            <person name="Shin-I T."/>
            <person name="Kuroki Y."/>
            <person name="Toyoda A."/>
            <person name="Suzuki Y."/>
            <person name="Hashimoto A."/>
            <person name="Yamaguchi K."/>
            <person name="Sugano A."/>
            <person name="Kohara Y."/>
            <person name="Fujiyama A."/>
            <person name="Anterola A."/>
            <person name="Aoki S."/>
            <person name="Ashton N."/>
            <person name="Barbazuk W.B."/>
            <person name="Barker E."/>
            <person name="Bennetzen J."/>
            <person name="Bezanilla M."/>
            <person name="Blankenship R."/>
            <person name="Cho S.H."/>
            <person name="Dutcher S."/>
            <person name="Estelle M."/>
            <person name="Fawcett J.A."/>
            <person name="Gundlach H."/>
            <person name="Hanada K."/>
            <person name="Heyl A."/>
            <person name="Hicks K.A."/>
            <person name="Hugh J."/>
            <person name="Lohr M."/>
            <person name="Mayer K."/>
            <person name="Melkozernov A."/>
            <person name="Murata T."/>
            <person name="Nelson D."/>
            <person name="Pils B."/>
            <person name="Prigge M."/>
            <person name="Reiss B."/>
            <person name="Renner T."/>
            <person name="Rombauts S."/>
            <person name="Rushton P."/>
            <person name="Sanderfoot A."/>
            <person name="Schween G."/>
            <person name="Shiu S.-H."/>
            <person name="Stueber K."/>
            <person name="Theodoulou F.L."/>
            <person name="Tu H."/>
            <person name="Van de Peer Y."/>
            <person name="Verrier P.J."/>
            <person name="Waters E."/>
            <person name="Wood A."/>
            <person name="Yang L."/>
            <person name="Cove D."/>
            <person name="Cuming A."/>
            <person name="Hasebe M."/>
            <person name="Lucas S."/>
            <person name="Mishler D.B."/>
            <person name="Reski R."/>
            <person name="Grigoriev I."/>
            <person name="Quatrano R.S."/>
            <person name="Boore J.L."/>
        </authorList>
    </citation>
    <scope>NUCLEOTIDE SEQUENCE [LARGE SCALE GENOMIC DNA]</scope>
    <source>
        <strain evidence="8 9">cv. Gransden 2004</strain>
    </source>
</reference>
<comment type="subcellular location">
    <subcellularLocation>
        <location evidence="1">Golgi apparatus membrane</location>
        <topology evidence="1">Single-pass type II membrane protein</topology>
    </subcellularLocation>
</comment>
<reference evidence="7 9" key="2">
    <citation type="journal article" date="2018" name="Plant J.">
        <title>The Physcomitrella patens chromosome-scale assembly reveals moss genome structure and evolution.</title>
        <authorList>
            <person name="Lang D."/>
            <person name="Ullrich K.K."/>
            <person name="Murat F."/>
            <person name="Fuchs J."/>
            <person name="Jenkins J."/>
            <person name="Haas F.B."/>
            <person name="Piednoel M."/>
            <person name="Gundlach H."/>
            <person name="Van Bel M."/>
            <person name="Meyberg R."/>
            <person name="Vives C."/>
            <person name="Morata J."/>
            <person name="Symeonidi A."/>
            <person name="Hiss M."/>
            <person name="Muchero W."/>
            <person name="Kamisugi Y."/>
            <person name="Saleh O."/>
            <person name="Blanc G."/>
            <person name="Decker E.L."/>
            <person name="van Gessel N."/>
            <person name="Grimwood J."/>
            <person name="Hayes R.D."/>
            <person name="Graham S.W."/>
            <person name="Gunter L.E."/>
            <person name="McDaniel S.F."/>
            <person name="Hoernstein S.N.W."/>
            <person name="Larsson A."/>
            <person name="Li F.W."/>
            <person name="Perroud P.F."/>
            <person name="Phillips J."/>
            <person name="Ranjan P."/>
            <person name="Rokshar D.S."/>
            <person name="Rothfels C.J."/>
            <person name="Schneider L."/>
            <person name="Shu S."/>
            <person name="Stevenson D.W."/>
            <person name="Thummler F."/>
            <person name="Tillich M."/>
            <person name="Villarreal Aguilar J.C."/>
            <person name="Widiez T."/>
            <person name="Wong G.K."/>
            <person name="Wymore A."/>
            <person name="Zhang Y."/>
            <person name="Zimmer A.D."/>
            <person name="Quatrano R.S."/>
            <person name="Mayer K.F.X."/>
            <person name="Goodstein D."/>
            <person name="Casacuberta J.M."/>
            <person name="Vandepoele K."/>
            <person name="Reski R."/>
            <person name="Cuming A.C."/>
            <person name="Tuskan G.A."/>
            <person name="Maumus F."/>
            <person name="Salse J."/>
            <person name="Schmutz J."/>
            <person name="Rensing S.A."/>
        </authorList>
    </citation>
    <scope>NUCLEOTIDE SEQUENCE [LARGE SCALE GENOMIC DNA]</scope>
    <source>
        <strain evidence="8 9">cv. Gransden 2004</strain>
    </source>
</reference>
<dbReference type="InterPro" id="IPR040911">
    <property type="entry name" value="Exostosin_GT47"/>
</dbReference>
<evidence type="ECO:0000256" key="1">
    <source>
        <dbReference type="ARBA" id="ARBA00004323"/>
    </source>
</evidence>
<sequence length="561" mass="64544">MKMFARKFSKQYHLRKPRAKYIYVCCSLSFLLILITGWSRPLPTTPTSAASMAVEESIQPEPKFLSVSKETLLAESQPLQSELAEAEGEHLEEPGSDAVRSEKLEAKQEREARRSEHMQMEREREAQQSKHVEVYQEQKVEPESLVKNVRALENPCDGRRVYMYDLPSTMNTDILKNCSGNLVKWLNFCPHHKNHGFGAVVNATVEVFRQDWYGTDAYMLEVIFYERMQTYSCRTSDPAEADLFFIPYFAGLDALPYLYTDSKRELQQGREVVEWLEENAPKTWRRHGGHDHFYIAGRTAWDFCRPLTKVNWWGTSLFNNPEMENTTAMVLERRPWRDDEVAIPYPVGFHPSTSATLHSWIEVVRSSPRKHLFSFSGALRPHLTISIREILSRQCSEAGNACSRLDCGKIKCSHEPEPIYTSLLQATFCLQPRGDTSTRRSVIDSIVSGCIPVFFHEDTAYTQYHWFLPKDYENFSVFIDEKDMKDGNADVSKILGAYTAKQVEQIRERLIKIIPNVLYRHPESTDLAESMRDAFDLTLEGMARKVAQFKLSTGRGIATLS</sequence>
<dbReference type="EnsemblPlants" id="Pp3c3_21190V3.2">
    <property type="protein sequence ID" value="PAC:32944332.CDS.1"/>
    <property type="gene ID" value="Pp3c3_21190"/>
</dbReference>
<feature type="compositionally biased region" description="Basic and acidic residues" evidence="5">
    <location>
        <begin position="87"/>
        <end position="137"/>
    </location>
</feature>
<dbReference type="Gramene" id="Pp3c3_21190V3.2">
    <property type="protein sequence ID" value="PAC:32944332.CDS.1"/>
    <property type="gene ID" value="Pp3c3_21190"/>
</dbReference>
<feature type="domain" description="Exostosin GT47" evidence="6">
    <location>
        <begin position="156"/>
        <end position="486"/>
    </location>
</feature>
<protein>
    <recommendedName>
        <fullName evidence="6">Exostosin GT47 domain-containing protein</fullName>
    </recommendedName>
</protein>
<dbReference type="PaxDb" id="3218-PP1S47_268V6.1"/>
<evidence type="ECO:0000256" key="5">
    <source>
        <dbReference type="SAM" id="MobiDB-lite"/>
    </source>
</evidence>
<gene>
    <name evidence="8" type="primary">LOC112279324</name>
    <name evidence="7" type="ORF">PHYPA_004747</name>
</gene>
<dbReference type="PANTHER" id="PTHR11062">
    <property type="entry name" value="EXOSTOSIN HEPARAN SULFATE GLYCOSYLTRANSFERASE -RELATED"/>
    <property type="match status" value="1"/>
</dbReference>